<protein>
    <submittedName>
        <fullName evidence="5">Site-specific integrase</fullName>
    </submittedName>
</protein>
<evidence type="ECO:0000313" key="6">
    <source>
        <dbReference type="Proteomes" id="UP001596337"/>
    </source>
</evidence>
<dbReference type="Pfam" id="PF02899">
    <property type="entry name" value="Phage_int_SAM_1"/>
    <property type="match status" value="1"/>
</dbReference>
<dbReference type="RefSeq" id="WP_345392815.1">
    <property type="nucleotide sequence ID" value="NZ_BAABLA010000013.1"/>
</dbReference>
<comment type="caution">
    <text evidence="5">The sequence shown here is derived from an EMBL/GenBank/DDBJ whole genome shotgun (WGS) entry which is preliminary data.</text>
</comment>
<keyword evidence="1" id="KW-0238">DNA-binding</keyword>
<dbReference type="EMBL" id="JBHSXX010000001">
    <property type="protein sequence ID" value="MFC6868003.1"/>
    <property type="molecule type" value="Genomic_DNA"/>
</dbReference>
<gene>
    <name evidence="4" type="ORF">ACFQGD_12690</name>
    <name evidence="5" type="ORF">ACFQGD_17945</name>
</gene>
<evidence type="ECO:0000259" key="3">
    <source>
        <dbReference type="Pfam" id="PF02899"/>
    </source>
</evidence>
<evidence type="ECO:0000313" key="5">
    <source>
        <dbReference type="EMBL" id="MFC6869029.1"/>
    </source>
</evidence>
<dbReference type="Proteomes" id="UP001596337">
    <property type="component" value="Unassembled WGS sequence"/>
</dbReference>
<dbReference type="InterPro" id="IPR004107">
    <property type="entry name" value="Integrase_SAM-like_N"/>
</dbReference>
<sequence>MDETRVPSRDLATLVVPQVGRLAATGDEWDPYRLLDGGGATVESVAAFFRELQAAGRSGATLRSYGMDLLRWFRFCWAVGVDWDRATRVEARDFCRWLQVAGKPARAHWRRPGQPPSGAPSPARAYAPSVRAHSETVLRGFYEFHLDLGDGPILNPFPLERS</sequence>
<organism evidence="5 6">
    <name type="scientific">Haloechinothrix salitolerans</name>
    <dbReference type="NCBI Taxonomy" id="926830"/>
    <lineage>
        <taxon>Bacteria</taxon>
        <taxon>Bacillati</taxon>
        <taxon>Actinomycetota</taxon>
        <taxon>Actinomycetes</taxon>
        <taxon>Pseudonocardiales</taxon>
        <taxon>Pseudonocardiaceae</taxon>
        <taxon>Haloechinothrix</taxon>
    </lineage>
</organism>
<evidence type="ECO:0000256" key="1">
    <source>
        <dbReference type="ARBA" id="ARBA00023125"/>
    </source>
</evidence>
<reference evidence="5" key="3">
    <citation type="submission" date="2024-09" db="EMBL/GenBank/DDBJ databases">
        <authorList>
            <person name="Sun Q."/>
            <person name="Mori K."/>
        </authorList>
    </citation>
    <scope>NUCLEOTIDE SEQUENCE</scope>
    <source>
        <strain evidence="5">JCM 15899</strain>
    </source>
</reference>
<dbReference type="InterPro" id="IPR010998">
    <property type="entry name" value="Integrase_recombinase_N"/>
</dbReference>
<evidence type="ECO:0000313" key="4">
    <source>
        <dbReference type="EMBL" id="MFC6868003.1"/>
    </source>
</evidence>
<reference evidence="5" key="1">
    <citation type="journal article" date="2014" name="Int. J. Syst. Evol. Microbiol.">
        <title>Complete genome of a new Firmicutes species belonging to the dominant human colonic microbiota ('Ruminococcus bicirculans') reveals two chromosomes and a selective capacity to utilize plant glucans.</title>
        <authorList>
            <consortium name="NISC Comparative Sequencing Program"/>
            <person name="Wegmann U."/>
            <person name="Louis P."/>
            <person name="Goesmann A."/>
            <person name="Henrissat B."/>
            <person name="Duncan S.H."/>
            <person name="Flint H.J."/>
        </authorList>
    </citation>
    <scope>NUCLEOTIDE SEQUENCE</scope>
    <source>
        <strain evidence="5">JCM 15899</strain>
    </source>
</reference>
<accession>A0ABW2C2M9</accession>
<proteinExistence type="predicted"/>
<reference evidence="6" key="2">
    <citation type="journal article" date="2019" name="Int. J. Syst. Evol. Microbiol.">
        <title>The Global Catalogue of Microorganisms (GCM) 10K type strain sequencing project: providing services to taxonomists for standard genome sequencing and annotation.</title>
        <authorList>
            <consortium name="The Broad Institute Genomics Platform"/>
            <consortium name="The Broad Institute Genome Sequencing Center for Infectious Disease"/>
            <person name="Wu L."/>
            <person name="Ma J."/>
        </authorList>
    </citation>
    <scope>NUCLEOTIDE SEQUENCE [LARGE SCALE GENOMIC DNA]</scope>
    <source>
        <strain evidence="6">KCTC 32255</strain>
    </source>
</reference>
<dbReference type="EMBL" id="JBHSXX010000001">
    <property type="protein sequence ID" value="MFC6869029.1"/>
    <property type="molecule type" value="Genomic_DNA"/>
</dbReference>
<dbReference type="Gene3D" id="1.10.150.130">
    <property type="match status" value="1"/>
</dbReference>
<feature type="region of interest" description="Disordered" evidence="2">
    <location>
        <begin position="106"/>
        <end position="126"/>
    </location>
</feature>
<name>A0ABW2C2M9_9PSEU</name>
<evidence type="ECO:0000256" key="2">
    <source>
        <dbReference type="SAM" id="MobiDB-lite"/>
    </source>
</evidence>
<feature type="domain" description="Integrase SAM-like N-terminal" evidence="3">
    <location>
        <begin position="46"/>
        <end position="107"/>
    </location>
</feature>
<keyword evidence="6" id="KW-1185">Reference proteome</keyword>